<dbReference type="Proteomes" id="UP001240150">
    <property type="component" value="Chromosome"/>
</dbReference>
<evidence type="ECO:0000313" key="1">
    <source>
        <dbReference type="EMBL" id="WIM99395.1"/>
    </source>
</evidence>
<sequence length="95" mass="10431">MPNLDDAEAYIRDNGTVASKLDTARAMIEEYVGEAYVPESVLNEATLALAQELFTRQKSPGGFVQFGGSEVAGRLSRDPMEPIRPMLKPWLSPFA</sequence>
<dbReference type="EMBL" id="CP126980">
    <property type="protein sequence ID" value="WIM99395.1"/>
    <property type="molecule type" value="Genomic_DNA"/>
</dbReference>
<protein>
    <submittedName>
        <fullName evidence="1">Uncharacterized protein</fullName>
    </submittedName>
</protein>
<organism evidence="1 2">
    <name type="scientific">Actinoplanes oblitus</name>
    <dbReference type="NCBI Taxonomy" id="3040509"/>
    <lineage>
        <taxon>Bacteria</taxon>
        <taxon>Bacillati</taxon>
        <taxon>Actinomycetota</taxon>
        <taxon>Actinomycetes</taxon>
        <taxon>Micromonosporales</taxon>
        <taxon>Micromonosporaceae</taxon>
        <taxon>Actinoplanes</taxon>
    </lineage>
</organism>
<dbReference type="RefSeq" id="WP_284920833.1">
    <property type="nucleotide sequence ID" value="NZ_CP126980.1"/>
</dbReference>
<proteinExistence type="predicted"/>
<accession>A0ABY8WRC7</accession>
<gene>
    <name evidence="1" type="ORF">ACTOB_003046</name>
</gene>
<name>A0ABY8WRC7_9ACTN</name>
<reference evidence="1 2" key="1">
    <citation type="submission" date="2023-06" db="EMBL/GenBank/DDBJ databases">
        <authorList>
            <person name="Yushchuk O."/>
            <person name="Binda E."/>
            <person name="Ruckert-Reed C."/>
            <person name="Fedorenko V."/>
            <person name="Kalinowski J."/>
            <person name="Marinelli F."/>
        </authorList>
    </citation>
    <scope>NUCLEOTIDE SEQUENCE [LARGE SCALE GENOMIC DNA]</scope>
    <source>
        <strain evidence="1 2">NRRL 3884</strain>
    </source>
</reference>
<evidence type="ECO:0000313" key="2">
    <source>
        <dbReference type="Proteomes" id="UP001240150"/>
    </source>
</evidence>
<keyword evidence="2" id="KW-1185">Reference proteome</keyword>